<dbReference type="GO" id="GO:0000062">
    <property type="term" value="F:fatty-acyl-CoA binding"/>
    <property type="evidence" value="ECO:0007669"/>
    <property type="project" value="InterPro"/>
</dbReference>
<reference evidence="9" key="1">
    <citation type="submission" date="2022-11" db="UniProtKB">
        <authorList>
            <consortium name="WormBaseParasite"/>
        </authorList>
    </citation>
    <scope>IDENTIFICATION</scope>
</reference>
<evidence type="ECO:0000256" key="4">
    <source>
        <dbReference type="ARBA" id="ARBA00023121"/>
    </source>
</evidence>
<dbReference type="AlphaFoldDB" id="A0A914BXQ7"/>
<evidence type="ECO:0000256" key="2">
    <source>
        <dbReference type="ARBA" id="ARBA00022737"/>
    </source>
</evidence>
<dbReference type="Gene3D" id="1.25.40.20">
    <property type="entry name" value="Ankyrin repeat-containing domain"/>
    <property type="match status" value="1"/>
</dbReference>
<feature type="repeat" description="ANK" evidence="5">
    <location>
        <begin position="161"/>
        <end position="193"/>
    </location>
</feature>
<organism evidence="8 9">
    <name type="scientific">Acrobeloides nanus</name>
    <dbReference type="NCBI Taxonomy" id="290746"/>
    <lineage>
        <taxon>Eukaryota</taxon>
        <taxon>Metazoa</taxon>
        <taxon>Ecdysozoa</taxon>
        <taxon>Nematoda</taxon>
        <taxon>Chromadorea</taxon>
        <taxon>Rhabditida</taxon>
        <taxon>Tylenchina</taxon>
        <taxon>Cephalobomorpha</taxon>
        <taxon>Cephaloboidea</taxon>
        <taxon>Cephalobidae</taxon>
        <taxon>Acrobeloides</taxon>
    </lineage>
</organism>
<sequence>MNQSLHLLSTANFLQNAVSKVSQENLLYLYARYKQATCGSANPDDRPGIFDMKGRKKFDAWHKLDGVYRAEAMSQYIGKIVELNIGWTPDQADDSLQSSSGGFGLRPSRMKAGNSSENSEDVDQETSDEEKLLNAVKEGDEISVKEILDAQPELIHIKDNNVMTLLHWASDMGIHPIVQILIEKGIGVNERDSEGQTALHYAASCAHPEVVQLLLDNNADPTISDNEEKTPLDIAEDEQILEIFERHMSHI</sequence>
<dbReference type="SMART" id="SM00248">
    <property type="entry name" value="ANK"/>
    <property type="match status" value="2"/>
</dbReference>
<dbReference type="PANTHER" id="PTHR24119">
    <property type="entry name" value="ACYL-COA-BINDING DOMAIN-CONTAINING PROTEIN 6"/>
    <property type="match status" value="1"/>
</dbReference>
<dbReference type="InterPro" id="IPR035984">
    <property type="entry name" value="Acyl-CoA-binding_sf"/>
</dbReference>
<evidence type="ECO:0000256" key="1">
    <source>
        <dbReference type="ARBA" id="ARBA00018419"/>
    </source>
</evidence>
<feature type="repeat" description="ANK" evidence="5">
    <location>
        <begin position="194"/>
        <end position="226"/>
    </location>
</feature>
<dbReference type="Proteomes" id="UP000887540">
    <property type="component" value="Unplaced"/>
</dbReference>
<dbReference type="PROSITE" id="PS50297">
    <property type="entry name" value="ANK_REP_REGION"/>
    <property type="match status" value="2"/>
</dbReference>
<dbReference type="SUPFAM" id="SSF48403">
    <property type="entry name" value="Ankyrin repeat"/>
    <property type="match status" value="1"/>
</dbReference>
<evidence type="ECO:0000256" key="3">
    <source>
        <dbReference type="ARBA" id="ARBA00023043"/>
    </source>
</evidence>
<dbReference type="PROSITE" id="PS51228">
    <property type="entry name" value="ACB_2"/>
    <property type="match status" value="1"/>
</dbReference>
<proteinExistence type="predicted"/>
<feature type="region of interest" description="Disordered" evidence="6">
    <location>
        <begin position="95"/>
        <end position="130"/>
    </location>
</feature>
<evidence type="ECO:0000256" key="5">
    <source>
        <dbReference type="PROSITE-ProRule" id="PRU00023"/>
    </source>
</evidence>
<evidence type="ECO:0000259" key="7">
    <source>
        <dbReference type="PROSITE" id="PS51228"/>
    </source>
</evidence>
<accession>A0A914BXQ7</accession>
<evidence type="ECO:0000313" key="8">
    <source>
        <dbReference type="Proteomes" id="UP000887540"/>
    </source>
</evidence>
<dbReference type="WBParaSite" id="ACRNAN_Path_1223.g4760.t1">
    <property type="protein sequence ID" value="ACRNAN_Path_1223.g4760.t1"/>
    <property type="gene ID" value="ACRNAN_Path_1223.g4760"/>
</dbReference>
<dbReference type="InterPro" id="IPR022408">
    <property type="entry name" value="Acyl-CoA-binding_prot_CS"/>
</dbReference>
<dbReference type="PRINTS" id="PR00689">
    <property type="entry name" value="ACOABINDINGP"/>
</dbReference>
<evidence type="ECO:0000313" key="9">
    <source>
        <dbReference type="WBParaSite" id="ACRNAN_Path_1223.g4760.t1"/>
    </source>
</evidence>
<feature type="compositionally biased region" description="Acidic residues" evidence="6">
    <location>
        <begin position="118"/>
        <end position="128"/>
    </location>
</feature>
<dbReference type="PROSITE" id="PS00880">
    <property type="entry name" value="ACB_1"/>
    <property type="match status" value="1"/>
</dbReference>
<protein>
    <recommendedName>
        <fullName evidence="1">Acyl-CoA-binding domain-containing protein 6</fullName>
    </recommendedName>
</protein>
<dbReference type="InterPro" id="IPR014352">
    <property type="entry name" value="FERM/acyl-CoA-bd_prot_sf"/>
</dbReference>
<name>A0A914BXQ7_9BILA</name>
<evidence type="ECO:0000256" key="6">
    <source>
        <dbReference type="SAM" id="MobiDB-lite"/>
    </source>
</evidence>
<dbReference type="InterPro" id="IPR036770">
    <property type="entry name" value="Ankyrin_rpt-contain_sf"/>
</dbReference>
<dbReference type="Pfam" id="PF12796">
    <property type="entry name" value="Ank_2"/>
    <property type="match status" value="1"/>
</dbReference>
<keyword evidence="8" id="KW-1185">Reference proteome</keyword>
<dbReference type="InterPro" id="IPR002110">
    <property type="entry name" value="Ankyrin_rpt"/>
</dbReference>
<dbReference type="Gene3D" id="1.20.80.10">
    <property type="match status" value="1"/>
</dbReference>
<dbReference type="PANTHER" id="PTHR24119:SF0">
    <property type="entry name" value="ACYL-COA-BINDING DOMAIN-CONTAINING PROTEIN 6"/>
    <property type="match status" value="1"/>
</dbReference>
<dbReference type="InterPro" id="IPR000582">
    <property type="entry name" value="Acyl-CoA-binding_protein"/>
</dbReference>
<keyword evidence="4" id="KW-0446">Lipid-binding</keyword>
<feature type="domain" description="ACB" evidence="7">
    <location>
        <begin position="1"/>
        <end position="89"/>
    </location>
</feature>
<dbReference type="Pfam" id="PF00887">
    <property type="entry name" value="ACBP"/>
    <property type="match status" value="1"/>
</dbReference>
<keyword evidence="2" id="KW-0677">Repeat</keyword>
<dbReference type="PROSITE" id="PS50088">
    <property type="entry name" value="ANK_REPEAT"/>
    <property type="match status" value="2"/>
</dbReference>
<keyword evidence="3 5" id="KW-0040">ANK repeat</keyword>
<dbReference type="SUPFAM" id="SSF47027">
    <property type="entry name" value="Acyl-CoA binding protein"/>
    <property type="match status" value="1"/>
</dbReference>